<evidence type="ECO:0000313" key="1">
    <source>
        <dbReference type="EMBL" id="MDE1244260.1"/>
    </source>
</evidence>
<protein>
    <submittedName>
        <fullName evidence="1">Uncharacterized protein</fullName>
    </submittedName>
</protein>
<proteinExistence type="predicted"/>
<dbReference type="Proteomes" id="UP001140979">
    <property type="component" value="Unassembled WGS sequence"/>
</dbReference>
<evidence type="ECO:0000313" key="2">
    <source>
        <dbReference type="Proteomes" id="UP001140979"/>
    </source>
</evidence>
<dbReference type="AlphaFoldDB" id="A0A9X4IVF1"/>
<dbReference type="EMBL" id="JAKNBA010000096">
    <property type="protein sequence ID" value="MDE1244260.1"/>
    <property type="molecule type" value="Genomic_DNA"/>
</dbReference>
<dbReference type="RefSeq" id="WP_194575516.1">
    <property type="nucleotide sequence ID" value="NZ_JAKNBA010000096.1"/>
</dbReference>
<sequence>MQIVKIEKRMISTNLKPADELSAHSKSVTDALIQLFMSEDHTCLAYFEVESYLSDTLFALADKGFFNSAVITIDSKATPNMRFCKLSTVEQGILKEILAMNLVKQGYNFENLSNSHGQISLRVSIS</sequence>
<name>A0A9X4IVF1_9VIBR</name>
<accession>A0A9X4IVF1</accession>
<organism evidence="1 2">
    <name type="scientific">Vibrio aestuarianus</name>
    <dbReference type="NCBI Taxonomy" id="28171"/>
    <lineage>
        <taxon>Bacteria</taxon>
        <taxon>Pseudomonadati</taxon>
        <taxon>Pseudomonadota</taxon>
        <taxon>Gammaproteobacteria</taxon>
        <taxon>Vibrionales</taxon>
        <taxon>Vibrionaceae</taxon>
        <taxon>Vibrio</taxon>
    </lineage>
</organism>
<gene>
    <name evidence="1" type="ORF">L9W94_19430</name>
</gene>
<reference evidence="1" key="1">
    <citation type="submission" date="2022-02" db="EMBL/GenBank/DDBJ databases">
        <title>Emergence and expansion in Europe of a Vibrio aestuarianus clonal complex pathogenic for oysters.</title>
        <authorList>
            <person name="Mesnil A."/>
            <person name="Travers M.-A."/>
        </authorList>
    </citation>
    <scope>NUCLEOTIDE SEQUENCE</scope>
    <source>
        <strain evidence="1">19_064_11T1</strain>
    </source>
</reference>
<comment type="caution">
    <text evidence="1">The sequence shown here is derived from an EMBL/GenBank/DDBJ whole genome shotgun (WGS) entry which is preliminary data.</text>
</comment>